<feature type="transmembrane region" description="Helical" evidence="1">
    <location>
        <begin position="97"/>
        <end position="117"/>
    </location>
</feature>
<evidence type="ECO:0000313" key="2">
    <source>
        <dbReference type="EMBL" id="SNY94717.1"/>
    </source>
</evidence>
<gene>
    <name evidence="2" type="ORF">SAMN06265377_0377</name>
</gene>
<sequence>MDIKKLIVLPLFLCLFYSKLGAQEITIFPSFWGYQYYQDDNRITKQDLISLLEKKEESYSYWKKSKTTSTLAYISGAAELGFFAWQMNNYSNDKNTTGPFLGVLGSFGSFLTFALISNSQKKKAILKYNEGLSKKSVFRLAPSKQGFGLALQF</sequence>
<organism evidence="2 3">
    <name type="scientific">Flagellimonas pacifica</name>
    <dbReference type="NCBI Taxonomy" id="1247520"/>
    <lineage>
        <taxon>Bacteria</taxon>
        <taxon>Pseudomonadati</taxon>
        <taxon>Bacteroidota</taxon>
        <taxon>Flavobacteriia</taxon>
        <taxon>Flavobacteriales</taxon>
        <taxon>Flavobacteriaceae</taxon>
        <taxon>Flagellimonas</taxon>
    </lineage>
</organism>
<evidence type="ECO:0000313" key="3">
    <source>
        <dbReference type="Proteomes" id="UP000219048"/>
    </source>
</evidence>
<dbReference type="Proteomes" id="UP000219048">
    <property type="component" value="Unassembled WGS sequence"/>
</dbReference>
<keyword evidence="1" id="KW-0472">Membrane</keyword>
<reference evidence="3" key="1">
    <citation type="submission" date="2017-09" db="EMBL/GenBank/DDBJ databases">
        <authorList>
            <person name="Varghese N."/>
            <person name="Submissions S."/>
        </authorList>
    </citation>
    <scope>NUCLEOTIDE SEQUENCE [LARGE SCALE GENOMIC DNA]</scope>
    <source>
        <strain evidence="3">DSM 25885</strain>
    </source>
</reference>
<keyword evidence="1" id="KW-0812">Transmembrane</keyword>
<evidence type="ECO:0000256" key="1">
    <source>
        <dbReference type="SAM" id="Phobius"/>
    </source>
</evidence>
<dbReference type="EMBL" id="OBEH01000001">
    <property type="protein sequence ID" value="SNY94717.1"/>
    <property type="molecule type" value="Genomic_DNA"/>
</dbReference>
<name>A0A285ME27_9FLAO</name>
<dbReference type="AlphaFoldDB" id="A0A285ME27"/>
<protein>
    <recommendedName>
        <fullName evidence="4">DUF5683 domain-containing protein</fullName>
    </recommendedName>
</protein>
<evidence type="ECO:0008006" key="4">
    <source>
        <dbReference type="Google" id="ProtNLM"/>
    </source>
</evidence>
<accession>A0A285ME27</accession>
<dbReference type="OrthoDB" id="1431070at2"/>
<keyword evidence="3" id="KW-1185">Reference proteome</keyword>
<proteinExistence type="predicted"/>
<keyword evidence="1" id="KW-1133">Transmembrane helix</keyword>
<dbReference type="RefSeq" id="WP_097044062.1">
    <property type="nucleotide sequence ID" value="NZ_OBEH01000001.1"/>
</dbReference>